<reference evidence="1 2" key="1">
    <citation type="submission" date="2019-07" db="EMBL/GenBank/DDBJ databases">
        <title>Genomics analysis of Aphanomyces spp. identifies a new class of oomycete effector associated with host adaptation.</title>
        <authorList>
            <person name="Gaulin E."/>
        </authorList>
    </citation>
    <scope>NUCLEOTIDE SEQUENCE [LARGE SCALE GENOMIC DNA]</scope>
    <source>
        <strain evidence="1 2">ATCC 201684</strain>
    </source>
</reference>
<gene>
    <name evidence="1" type="ORF">Ae201684_003545</name>
</gene>
<dbReference type="AlphaFoldDB" id="A0A6G0XLX1"/>
<accession>A0A6G0XLX1</accession>
<proteinExistence type="predicted"/>
<dbReference type="EMBL" id="VJMJ01000039">
    <property type="protein sequence ID" value="KAF0741211.1"/>
    <property type="molecule type" value="Genomic_DNA"/>
</dbReference>
<evidence type="ECO:0000313" key="1">
    <source>
        <dbReference type="EMBL" id="KAF0741211.1"/>
    </source>
</evidence>
<sequence length="255" mass="28571">MLSAWYQLVDGQKGAAYNGTTVAKVTISSVSNVYDFRDAVYAKNLRKLSAYYANDLLVFTNIHVNTLITLEDPIQKYGGSPENALVVRVPSRESGVQLSYLNGMNRSAPHLARTELVEHVFEKMQSSRQRFFHFVSPRASGKTSLLQLYADRYPHVNCIYISFLVPDQWAVELLLSCRIDVDGETASLDPNQDHVVMVDDAQAKYDETGFWPKLVKVASMWLPDNIRFIICATHALEGGVASPVEFQSLLHVLAL</sequence>
<protein>
    <submittedName>
        <fullName evidence="1">Uncharacterized protein</fullName>
    </submittedName>
</protein>
<keyword evidence="2" id="KW-1185">Reference proteome</keyword>
<name>A0A6G0XLX1_9STRA</name>
<organism evidence="1 2">
    <name type="scientific">Aphanomyces euteiches</name>
    <dbReference type="NCBI Taxonomy" id="100861"/>
    <lineage>
        <taxon>Eukaryota</taxon>
        <taxon>Sar</taxon>
        <taxon>Stramenopiles</taxon>
        <taxon>Oomycota</taxon>
        <taxon>Saprolegniomycetes</taxon>
        <taxon>Saprolegniales</taxon>
        <taxon>Verrucalvaceae</taxon>
        <taxon>Aphanomyces</taxon>
    </lineage>
</organism>
<dbReference type="Proteomes" id="UP000481153">
    <property type="component" value="Unassembled WGS sequence"/>
</dbReference>
<dbReference type="VEuPathDB" id="FungiDB:AeMF1_007239"/>
<comment type="caution">
    <text evidence="1">The sequence shown here is derived from an EMBL/GenBank/DDBJ whole genome shotgun (WGS) entry which is preliminary data.</text>
</comment>
<evidence type="ECO:0000313" key="2">
    <source>
        <dbReference type="Proteomes" id="UP000481153"/>
    </source>
</evidence>